<evidence type="ECO:0000313" key="1">
    <source>
        <dbReference type="Proteomes" id="UP000504610"/>
    </source>
</evidence>
<keyword evidence="1" id="KW-1185">Reference proteome</keyword>
<reference evidence="2" key="2">
    <citation type="submission" date="2025-08" db="UniProtKB">
        <authorList>
            <consortium name="RefSeq"/>
        </authorList>
    </citation>
    <scope>IDENTIFICATION</scope>
    <source>
        <tissue evidence="2">Leaf</tissue>
    </source>
</reference>
<name>A0A9W3C3R7_RAPSA</name>
<dbReference type="GO" id="GO:0005794">
    <property type="term" value="C:Golgi apparatus"/>
    <property type="evidence" value="ECO:0007669"/>
    <property type="project" value="TreeGrafter"/>
</dbReference>
<dbReference type="GO" id="GO:0005783">
    <property type="term" value="C:endoplasmic reticulum"/>
    <property type="evidence" value="ECO:0007669"/>
    <property type="project" value="TreeGrafter"/>
</dbReference>
<proteinExistence type="predicted"/>
<dbReference type="Proteomes" id="UP000504610">
    <property type="component" value="Chromosome 7"/>
</dbReference>
<dbReference type="GeneID" id="130497470"/>
<dbReference type="PANTHER" id="PTHR13448:SF10">
    <property type="entry name" value="GCF C-TERMINAL DOMAIN-CONTAINING PROTEIN"/>
    <property type="match status" value="1"/>
</dbReference>
<protein>
    <submittedName>
        <fullName evidence="2">Uncharacterized protein LOC130497470</fullName>
    </submittedName>
</protein>
<accession>A0A9W3C3R7</accession>
<dbReference type="KEGG" id="rsz:130497470"/>
<dbReference type="InterPro" id="IPR019308">
    <property type="entry name" value="TMEM214"/>
</dbReference>
<gene>
    <name evidence="2" type="primary">LOC130497470</name>
</gene>
<sequence length="109" mass="12349">MVKKSPLSDVPLSHIPKSVYETAAVWINQLSFETQWKFVSWALNRLLIDWAAHATGQEQTFTKSQVATLVELAMVLRATPDSLTCLLLMLRGRPKYHGQDKTSFRLSFG</sequence>
<dbReference type="AlphaFoldDB" id="A0A9W3C3R7"/>
<dbReference type="OrthoDB" id="10635901at2759"/>
<dbReference type="RefSeq" id="XP_056846251.1">
    <property type="nucleotide sequence ID" value="XM_056990271.1"/>
</dbReference>
<evidence type="ECO:0000313" key="2">
    <source>
        <dbReference type="RefSeq" id="XP_056846251.1"/>
    </source>
</evidence>
<organism evidence="1 2">
    <name type="scientific">Raphanus sativus</name>
    <name type="common">Radish</name>
    <name type="synonym">Raphanus raphanistrum var. sativus</name>
    <dbReference type="NCBI Taxonomy" id="3726"/>
    <lineage>
        <taxon>Eukaryota</taxon>
        <taxon>Viridiplantae</taxon>
        <taxon>Streptophyta</taxon>
        <taxon>Embryophyta</taxon>
        <taxon>Tracheophyta</taxon>
        <taxon>Spermatophyta</taxon>
        <taxon>Magnoliopsida</taxon>
        <taxon>eudicotyledons</taxon>
        <taxon>Gunneridae</taxon>
        <taxon>Pentapetalae</taxon>
        <taxon>rosids</taxon>
        <taxon>malvids</taxon>
        <taxon>Brassicales</taxon>
        <taxon>Brassicaceae</taxon>
        <taxon>Brassiceae</taxon>
        <taxon>Raphanus</taxon>
    </lineage>
</organism>
<dbReference type="PANTHER" id="PTHR13448">
    <property type="entry name" value="TRANSMEMBRANE PROTEIN 214"/>
    <property type="match status" value="1"/>
</dbReference>
<reference evidence="1" key="1">
    <citation type="journal article" date="2019" name="Database">
        <title>The radish genome database (RadishGD): an integrated information resource for radish genomics.</title>
        <authorList>
            <person name="Yu H.J."/>
            <person name="Baek S."/>
            <person name="Lee Y.J."/>
            <person name="Cho A."/>
            <person name="Mun J.H."/>
        </authorList>
    </citation>
    <scope>NUCLEOTIDE SEQUENCE [LARGE SCALE GENOMIC DNA]</scope>
    <source>
        <strain evidence="1">cv. WK10039</strain>
    </source>
</reference>